<dbReference type="InterPro" id="IPR007499">
    <property type="entry name" value="ERF_bacteria_virus"/>
</dbReference>
<evidence type="ECO:0000313" key="2">
    <source>
        <dbReference type="EMBL" id="MEL3959575.1"/>
    </source>
</evidence>
<protein>
    <submittedName>
        <fullName evidence="2">ERF family protein</fullName>
    </submittedName>
</protein>
<organism evidence="2 3">
    <name type="scientific">Caldifermentibacillus hisashii</name>
    <dbReference type="NCBI Taxonomy" id="996558"/>
    <lineage>
        <taxon>Bacteria</taxon>
        <taxon>Bacillati</taxon>
        <taxon>Bacillota</taxon>
        <taxon>Bacilli</taxon>
        <taxon>Bacillales</taxon>
        <taxon>Bacillaceae</taxon>
        <taxon>Caldifermentibacillus</taxon>
    </lineage>
</organism>
<dbReference type="Proteomes" id="UP001459714">
    <property type="component" value="Unassembled WGS sequence"/>
</dbReference>
<comment type="caution">
    <text evidence="2">The sequence shown here is derived from an EMBL/GenBank/DDBJ whole genome shotgun (WGS) entry which is preliminary data.</text>
</comment>
<proteinExistence type="predicted"/>
<name>A0ABU9K3D9_9BACI</name>
<evidence type="ECO:0000313" key="3">
    <source>
        <dbReference type="Proteomes" id="UP001459714"/>
    </source>
</evidence>
<dbReference type="Pfam" id="PF04404">
    <property type="entry name" value="ERF"/>
    <property type="match status" value="1"/>
</dbReference>
<sequence length="275" mass="30891">MEEKQSRKEANTEANTEALKAYVLAVNEMENPENVAENLYHQNRYAPLSEVIEKIKPVLKKHGLAFMQVPYIQYETLDDNGKARQVADISVTTKIVHVSGEMLEFPPMVMRSGNLNPQSIGSIITYCRRYSLASIFGLAGKEEDDDGNIAYEERESQHNQQYNQQFQSQKPESKPSSQPTLQTKQQPNYSTNTVESNKVHAMVVNKKEGTSGKGTPYIELVLESNGKQITAIAKDERAYKQVLPLNEGEEATFGILSMQGFYFITTVDVEANANE</sequence>
<feature type="compositionally biased region" description="Low complexity" evidence="1">
    <location>
        <begin position="158"/>
        <end position="179"/>
    </location>
</feature>
<evidence type="ECO:0000256" key="1">
    <source>
        <dbReference type="SAM" id="MobiDB-lite"/>
    </source>
</evidence>
<feature type="compositionally biased region" description="Polar residues" evidence="1">
    <location>
        <begin position="180"/>
        <end position="195"/>
    </location>
</feature>
<accession>A0ABU9K3D9</accession>
<keyword evidence="3" id="KW-1185">Reference proteome</keyword>
<reference evidence="2 3" key="1">
    <citation type="submission" date="2024-03" db="EMBL/GenBank/DDBJ databases">
        <title>Bacilli Hybrid Assemblies.</title>
        <authorList>
            <person name="Kovac J."/>
        </authorList>
    </citation>
    <scope>NUCLEOTIDE SEQUENCE [LARGE SCALE GENOMIC DNA]</scope>
    <source>
        <strain evidence="2 3">FSL M8-0022</strain>
    </source>
</reference>
<feature type="region of interest" description="Disordered" evidence="1">
    <location>
        <begin position="155"/>
        <end position="195"/>
    </location>
</feature>
<gene>
    <name evidence="2" type="ORF">NST17_20695</name>
</gene>
<dbReference type="RefSeq" id="WP_342021183.1">
    <property type="nucleotide sequence ID" value="NZ_JBBYAK010000003.1"/>
</dbReference>
<dbReference type="EMBL" id="JBBYAK010000003">
    <property type="protein sequence ID" value="MEL3959575.1"/>
    <property type="molecule type" value="Genomic_DNA"/>
</dbReference>